<dbReference type="InterPro" id="IPR000923">
    <property type="entry name" value="BlueCu_1"/>
</dbReference>
<keyword evidence="5" id="KW-0574">Periplasm</keyword>
<dbReference type="AlphaFoldDB" id="A0A6N9T9M7"/>
<dbReference type="Proteomes" id="UP000471381">
    <property type="component" value="Unassembled WGS sequence"/>
</dbReference>
<dbReference type="PANTHER" id="PTHR38439">
    <property type="entry name" value="AURACYANIN-B"/>
    <property type="match status" value="1"/>
</dbReference>
<dbReference type="SUPFAM" id="SSF49503">
    <property type="entry name" value="Cupredoxins"/>
    <property type="match status" value="1"/>
</dbReference>
<proteinExistence type="predicted"/>
<dbReference type="EMBL" id="JAAAWO010000001">
    <property type="protein sequence ID" value="NDW13993.1"/>
    <property type="molecule type" value="Genomic_DNA"/>
</dbReference>
<evidence type="ECO:0000313" key="7">
    <source>
        <dbReference type="EMBL" id="NDW13993.1"/>
    </source>
</evidence>
<keyword evidence="4 5" id="KW-0186">Copper</keyword>
<keyword evidence="1 5" id="KW-0813">Transport</keyword>
<protein>
    <recommendedName>
        <fullName evidence="5">Azurin</fullName>
    </recommendedName>
</protein>
<dbReference type="InterPro" id="IPR008972">
    <property type="entry name" value="Cupredoxin"/>
</dbReference>
<keyword evidence="3 5" id="KW-0249">Electron transport</keyword>
<dbReference type="InterPro" id="IPR050845">
    <property type="entry name" value="Cu-binding_ET"/>
</dbReference>
<dbReference type="RefSeq" id="WP_163104388.1">
    <property type="nucleotide sequence ID" value="NZ_JAAAWO010000001.1"/>
</dbReference>
<dbReference type="Pfam" id="PF00127">
    <property type="entry name" value="Copper-bind"/>
    <property type="match status" value="1"/>
</dbReference>
<evidence type="ECO:0000259" key="6">
    <source>
        <dbReference type="Pfam" id="PF00127"/>
    </source>
</evidence>
<comment type="subcellular location">
    <subcellularLocation>
        <location evidence="5">Periplasm</location>
    </subcellularLocation>
</comment>
<dbReference type="GO" id="GO:0005507">
    <property type="term" value="F:copper ion binding"/>
    <property type="evidence" value="ECO:0007669"/>
    <property type="project" value="UniProtKB-UniRule"/>
</dbReference>
<comment type="function">
    <text evidence="5">Transfers electrons from cytochrome c551 to cytochrome oxidase.</text>
</comment>
<evidence type="ECO:0000256" key="1">
    <source>
        <dbReference type="ARBA" id="ARBA00022448"/>
    </source>
</evidence>
<evidence type="ECO:0000256" key="5">
    <source>
        <dbReference type="RuleBase" id="RU363017"/>
    </source>
</evidence>
<evidence type="ECO:0000256" key="2">
    <source>
        <dbReference type="ARBA" id="ARBA00022723"/>
    </source>
</evidence>
<keyword evidence="5" id="KW-0732">Signal</keyword>
<feature type="chain" id="PRO_5027138591" description="Azurin" evidence="5">
    <location>
        <begin position="28"/>
        <end position="157"/>
    </location>
</feature>
<sequence>MRKLLFSTALSCSLAIAALLGTTNAAAADECAITVESNDAMKFNTANVVVPATCDDFTVTLKHTGQLPKQAMGHNWVMTTKADGQAVATDGMSAGLANNYLKPNDARVIGATDVIGGGEEATATFSVKGLNANEEYMFFCSFPGHIGIMKGTVTVKA</sequence>
<dbReference type="CDD" id="cd13922">
    <property type="entry name" value="Azurin"/>
    <property type="match status" value="1"/>
</dbReference>
<organism evidence="7 8">
    <name type="scientific">Alteromonas genovensis</name>
    <dbReference type="NCBI Taxonomy" id="471225"/>
    <lineage>
        <taxon>Bacteria</taxon>
        <taxon>Pseudomonadati</taxon>
        <taxon>Pseudomonadota</taxon>
        <taxon>Gammaproteobacteria</taxon>
        <taxon>Alteromonadales</taxon>
        <taxon>Alteromonadaceae</taxon>
        <taxon>Alteromonas/Salinimonas group</taxon>
        <taxon>Alteromonas</taxon>
    </lineage>
</organism>
<feature type="domain" description="Blue (type 1) copper" evidence="6">
    <location>
        <begin position="30"/>
        <end position="156"/>
    </location>
</feature>
<reference evidence="7 8" key="1">
    <citation type="submission" date="2020-01" db="EMBL/GenBank/DDBJ databases">
        <title>Genomes of bacteria type strains.</title>
        <authorList>
            <person name="Chen J."/>
            <person name="Zhu S."/>
            <person name="Yang J."/>
        </authorList>
    </citation>
    <scope>NUCLEOTIDE SEQUENCE [LARGE SCALE GENOMIC DNA]</scope>
    <source>
        <strain evidence="7 8">LMG 24078</strain>
    </source>
</reference>
<comment type="caution">
    <text evidence="7">The sequence shown here is derived from an EMBL/GenBank/DDBJ whole genome shotgun (WGS) entry which is preliminary data.</text>
</comment>
<dbReference type="PANTHER" id="PTHR38439:SF2">
    <property type="entry name" value="OUTER MEMBRANE PROTEIN H.8"/>
    <property type="match status" value="1"/>
</dbReference>
<dbReference type="Gene3D" id="2.60.40.420">
    <property type="entry name" value="Cupredoxins - blue copper proteins"/>
    <property type="match status" value="1"/>
</dbReference>
<dbReference type="NCBIfam" id="TIGR02695">
    <property type="entry name" value="azurin"/>
    <property type="match status" value="1"/>
</dbReference>
<gene>
    <name evidence="7" type="primary">azu</name>
    <name evidence="7" type="ORF">GTQ48_00410</name>
</gene>
<dbReference type="GO" id="GO:0009055">
    <property type="term" value="F:electron transfer activity"/>
    <property type="evidence" value="ECO:0007669"/>
    <property type="project" value="InterPro"/>
</dbReference>
<dbReference type="InterPro" id="IPR014068">
    <property type="entry name" value="Azurin"/>
</dbReference>
<evidence type="ECO:0000313" key="8">
    <source>
        <dbReference type="Proteomes" id="UP000471381"/>
    </source>
</evidence>
<name>A0A6N9T9M7_9ALTE</name>
<accession>A0A6N9T9M7</accession>
<keyword evidence="8" id="KW-1185">Reference proteome</keyword>
<keyword evidence="2 5" id="KW-0479">Metal-binding</keyword>
<evidence type="ECO:0000256" key="4">
    <source>
        <dbReference type="ARBA" id="ARBA00023008"/>
    </source>
</evidence>
<dbReference type="GO" id="GO:0042597">
    <property type="term" value="C:periplasmic space"/>
    <property type="evidence" value="ECO:0007669"/>
    <property type="project" value="UniProtKB-SubCell"/>
</dbReference>
<feature type="signal peptide" evidence="5">
    <location>
        <begin position="1"/>
        <end position="27"/>
    </location>
</feature>
<evidence type="ECO:0000256" key="3">
    <source>
        <dbReference type="ARBA" id="ARBA00022982"/>
    </source>
</evidence>